<evidence type="ECO:0000313" key="3">
    <source>
        <dbReference type="Proteomes" id="UP000886885"/>
    </source>
</evidence>
<proteinExistence type="predicted"/>
<feature type="compositionally biased region" description="Low complexity" evidence="1">
    <location>
        <begin position="114"/>
        <end position="126"/>
    </location>
</feature>
<dbReference type="Proteomes" id="UP000886885">
    <property type="component" value="Chromosome 15A"/>
</dbReference>
<reference evidence="2" key="1">
    <citation type="journal article" date="2020" name="bioRxiv">
        <title>Hybrid origin of Populus tomentosa Carr. identified through genome sequencing and phylogenomic analysis.</title>
        <authorList>
            <person name="An X."/>
            <person name="Gao K."/>
            <person name="Chen Z."/>
            <person name="Li J."/>
            <person name="Yang X."/>
            <person name="Yang X."/>
            <person name="Zhou J."/>
            <person name="Guo T."/>
            <person name="Zhao T."/>
            <person name="Huang S."/>
            <person name="Miao D."/>
            <person name="Khan W.U."/>
            <person name="Rao P."/>
            <person name="Ye M."/>
            <person name="Lei B."/>
            <person name="Liao W."/>
            <person name="Wang J."/>
            <person name="Ji L."/>
            <person name="Li Y."/>
            <person name="Guo B."/>
            <person name="Mustafa N.S."/>
            <person name="Li S."/>
            <person name="Yun Q."/>
            <person name="Keller S.R."/>
            <person name="Mao J."/>
            <person name="Zhang R."/>
            <person name="Strauss S.H."/>
        </authorList>
    </citation>
    <scope>NUCLEOTIDE SEQUENCE</scope>
    <source>
        <strain evidence="2">GM15</strain>
        <tissue evidence="2">Leaf</tissue>
    </source>
</reference>
<evidence type="ECO:0000256" key="1">
    <source>
        <dbReference type="SAM" id="MobiDB-lite"/>
    </source>
</evidence>
<feature type="region of interest" description="Disordered" evidence="1">
    <location>
        <begin position="114"/>
        <end position="171"/>
    </location>
</feature>
<name>A0A8X8C9E6_POPTO</name>
<evidence type="ECO:0000313" key="2">
    <source>
        <dbReference type="EMBL" id="KAG6747349.1"/>
    </source>
</evidence>
<sequence length="171" mass="18062">MSFLSKSSSQGDCKGSKAPPSKHVSKGAEGTGSSFPGFPSKMKNPFAKRTKCFLSGIETLGNENGLISNLIGTALIRTLTLCFIKGSVFSSFSSKIEKLLSLFDIKNISANINSSKASSDSQQPSPNNENPETDTEPALSQHVSKGAEGTGSSFPGFSSKMKNPFKKRSEG</sequence>
<comment type="caution">
    <text evidence="2">The sequence shown here is derived from an EMBL/GenBank/DDBJ whole genome shotgun (WGS) entry which is preliminary data.</text>
</comment>
<organism evidence="2 3">
    <name type="scientific">Populus tomentosa</name>
    <name type="common">Chinese white poplar</name>
    <dbReference type="NCBI Taxonomy" id="118781"/>
    <lineage>
        <taxon>Eukaryota</taxon>
        <taxon>Viridiplantae</taxon>
        <taxon>Streptophyta</taxon>
        <taxon>Embryophyta</taxon>
        <taxon>Tracheophyta</taxon>
        <taxon>Spermatophyta</taxon>
        <taxon>Magnoliopsida</taxon>
        <taxon>eudicotyledons</taxon>
        <taxon>Gunneridae</taxon>
        <taxon>Pentapetalae</taxon>
        <taxon>rosids</taxon>
        <taxon>fabids</taxon>
        <taxon>Malpighiales</taxon>
        <taxon>Salicaceae</taxon>
        <taxon>Saliceae</taxon>
        <taxon>Populus</taxon>
    </lineage>
</organism>
<keyword evidence="3" id="KW-1185">Reference proteome</keyword>
<feature type="region of interest" description="Disordered" evidence="1">
    <location>
        <begin position="1"/>
        <end position="42"/>
    </location>
</feature>
<gene>
    <name evidence="2" type="ORF">POTOM_049751</name>
</gene>
<dbReference type="AlphaFoldDB" id="A0A8X8C9E6"/>
<dbReference type="EMBL" id="JAAWWB010000029">
    <property type="protein sequence ID" value="KAG6747349.1"/>
    <property type="molecule type" value="Genomic_DNA"/>
</dbReference>
<feature type="compositionally biased region" description="Polar residues" evidence="1">
    <location>
        <begin position="1"/>
        <end position="11"/>
    </location>
</feature>
<protein>
    <submittedName>
        <fullName evidence="2">Uncharacterized protein</fullName>
    </submittedName>
</protein>
<accession>A0A8X8C9E6</accession>